<dbReference type="EMBL" id="JASPKZ010002337">
    <property type="protein sequence ID" value="KAJ9595444.1"/>
    <property type="molecule type" value="Genomic_DNA"/>
</dbReference>
<keyword evidence="2" id="KW-1185">Reference proteome</keyword>
<dbReference type="AlphaFoldDB" id="A0AAD8AAH9"/>
<organism evidence="1 2">
    <name type="scientific">Diploptera punctata</name>
    <name type="common">Pacific beetle cockroach</name>
    <dbReference type="NCBI Taxonomy" id="6984"/>
    <lineage>
        <taxon>Eukaryota</taxon>
        <taxon>Metazoa</taxon>
        <taxon>Ecdysozoa</taxon>
        <taxon>Arthropoda</taxon>
        <taxon>Hexapoda</taxon>
        <taxon>Insecta</taxon>
        <taxon>Pterygota</taxon>
        <taxon>Neoptera</taxon>
        <taxon>Polyneoptera</taxon>
        <taxon>Dictyoptera</taxon>
        <taxon>Blattodea</taxon>
        <taxon>Blaberoidea</taxon>
        <taxon>Blaberidae</taxon>
        <taxon>Diplopterinae</taxon>
        <taxon>Diploptera</taxon>
    </lineage>
</organism>
<reference evidence="1" key="1">
    <citation type="journal article" date="2023" name="IScience">
        <title>Live-bearing cockroach genome reveals convergent evolutionary mechanisms linked to viviparity in insects and beyond.</title>
        <authorList>
            <person name="Fouks B."/>
            <person name="Harrison M.C."/>
            <person name="Mikhailova A.A."/>
            <person name="Marchal E."/>
            <person name="English S."/>
            <person name="Carruthers M."/>
            <person name="Jennings E.C."/>
            <person name="Chiamaka E.L."/>
            <person name="Frigard R.A."/>
            <person name="Pippel M."/>
            <person name="Attardo G.M."/>
            <person name="Benoit J.B."/>
            <person name="Bornberg-Bauer E."/>
            <person name="Tobe S.S."/>
        </authorList>
    </citation>
    <scope>NUCLEOTIDE SEQUENCE</scope>
    <source>
        <strain evidence="1">Stay&amp;Tobe</strain>
    </source>
</reference>
<proteinExistence type="predicted"/>
<reference evidence="1" key="2">
    <citation type="submission" date="2023-05" db="EMBL/GenBank/DDBJ databases">
        <authorList>
            <person name="Fouks B."/>
        </authorList>
    </citation>
    <scope>NUCLEOTIDE SEQUENCE</scope>
    <source>
        <strain evidence="1">Stay&amp;Tobe</strain>
        <tissue evidence="1">Testes</tissue>
    </source>
</reference>
<feature type="non-terminal residue" evidence="1">
    <location>
        <position position="64"/>
    </location>
</feature>
<comment type="caution">
    <text evidence="1">The sequence shown here is derived from an EMBL/GenBank/DDBJ whole genome shotgun (WGS) entry which is preliminary data.</text>
</comment>
<gene>
    <name evidence="1" type="ORF">L9F63_013355</name>
</gene>
<feature type="non-terminal residue" evidence="1">
    <location>
        <position position="1"/>
    </location>
</feature>
<name>A0AAD8AAH9_DIPPU</name>
<accession>A0AAD8AAH9</accession>
<dbReference type="Proteomes" id="UP001233999">
    <property type="component" value="Unassembled WGS sequence"/>
</dbReference>
<protein>
    <submittedName>
        <fullName evidence="1">Uncharacterized protein</fullName>
    </submittedName>
</protein>
<evidence type="ECO:0000313" key="1">
    <source>
        <dbReference type="EMBL" id="KAJ9595444.1"/>
    </source>
</evidence>
<evidence type="ECO:0000313" key="2">
    <source>
        <dbReference type="Proteomes" id="UP001233999"/>
    </source>
</evidence>
<sequence length="64" mass="7937">NNRCEILHSTSDHDRFNIREHAKLFMKEKNYRLLNVFIIKDQIRSRPNKMFKRFQGYEDLHSTR</sequence>